<feature type="region of interest" description="Disordered" evidence="1">
    <location>
        <begin position="1"/>
        <end position="97"/>
    </location>
</feature>
<dbReference type="Proteomes" id="UP000319257">
    <property type="component" value="Unassembled WGS sequence"/>
</dbReference>
<protein>
    <submittedName>
        <fullName evidence="2">Uncharacterized protein</fullName>
    </submittedName>
</protein>
<dbReference type="AlphaFoldDB" id="A0A507ANS6"/>
<comment type="caution">
    <text evidence="2">The sequence shown here is derived from an EMBL/GenBank/DDBJ whole genome shotgun (WGS) entry which is preliminary data.</text>
</comment>
<sequence>MGVPEKETSAPGSAPREYAMPPPSYADASSSTSPLPPPTDPAIASRSNPGAAASQSPSSPAGAPFVPTSQVPTAAEPFNFPSDAPCPAYSPAAPDQPRRLIAIPQAAGTRKADAKFVRGYAPSLLSRGIPPQTWRAFLDTASAFLAATVSDQAVGHAADVGRHVGGVPKRWGKETASHARSVGRSIRDNARRGNLVGSAFGVIGGGIGLTVGAATRGAGALISLPFAAASAVASRPKTPRERATAYLAVANKDWLGARGLCARLVDTAELARAVGLTPDQLLAAAQGSKESSAEAQIASLGQYVEPLEFDGAEMLQLGVNTLWLVVTFDGNADGAM</sequence>
<dbReference type="EMBL" id="SKBQ01000048">
    <property type="protein sequence ID" value="TPX11562.1"/>
    <property type="molecule type" value="Genomic_DNA"/>
</dbReference>
<dbReference type="RefSeq" id="XP_030993273.1">
    <property type="nucleotide sequence ID" value="XM_031142554.1"/>
</dbReference>
<dbReference type="InParanoid" id="A0A507ANS6"/>
<proteinExistence type="predicted"/>
<feature type="compositionally biased region" description="Low complexity" evidence="1">
    <location>
        <begin position="41"/>
        <end position="64"/>
    </location>
</feature>
<dbReference type="GeneID" id="41975220"/>
<evidence type="ECO:0000256" key="1">
    <source>
        <dbReference type="SAM" id="MobiDB-lite"/>
    </source>
</evidence>
<keyword evidence="3" id="KW-1185">Reference proteome</keyword>
<evidence type="ECO:0000313" key="3">
    <source>
        <dbReference type="Proteomes" id="UP000319257"/>
    </source>
</evidence>
<name>A0A507ANS6_9PEZI</name>
<gene>
    <name evidence="2" type="ORF">E0L32_007773</name>
</gene>
<evidence type="ECO:0000313" key="2">
    <source>
        <dbReference type="EMBL" id="TPX11562.1"/>
    </source>
</evidence>
<dbReference type="STRING" id="1093900.A0A507ANS6"/>
<accession>A0A507ANS6</accession>
<dbReference type="OrthoDB" id="37659at2759"/>
<organism evidence="2 3">
    <name type="scientific">Thyridium curvatum</name>
    <dbReference type="NCBI Taxonomy" id="1093900"/>
    <lineage>
        <taxon>Eukaryota</taxon>
        <taxon>Fungi</taxon>
        <taxon>Dikarya</taxon>
        <taxon>Ascomycota</taxon>
        <taxon>Pezizomycotina</taxon>
        <taxon>Sordariomycetes</taxon>
        <taxon>Sordariomycetidae</taxon>
        <taxon>Thyridiales</taxon>
        <taxon>Thyridiaceae</taxon>
        <taxon>Thyridium</taxon>
    </lineage>
</organism>
<reference evidence="2 3" key="1">
    <citation type="submission" date="2019-06" db="EMBL/GenBank/DDBJ databases">
        <title>Draft genome sequence of the filamentous fungus Phialemoniopsis curvata isolated from diesel fuel.</title>
        <authorList>
            <person name="Varaljay V.A."/>
            <person name="Lyon W.J."/>
            <person name="Crouch A.L."/>
            <person name="Drake C.E."/>
            <person name="Hollomon J.M."/>
            <person name="Nadeau L.J."/>
            <person name="Nunn H.S."/>
            <person name="Stevenson B.S."/>
            <person name="Bojanowski C.L."/>
            <person name="Crookes-Goodson W.J."/>
        </authorList>
    </citation>
    <scope>NUCLEOTIDE SEQUENCE [LARGE SCALE GENOMIC DNA]</scope>
    <source>
        <strain evidence="2 3">D216</strain>
    </source>
</reference>